<evidence type="ECO:0000256" key="3">
    <source>
        <dbReference type="ARBA" id="ARBA00008715"/>
    </source>
</evidence>
<evidence type="ECO:0000256" key="5">
    <source>
        <dbReference type="ARBA" id="ARBA00022679"/>
    </source>
</evidence>
<feature type="transmembrane region" description="Helical" evidence="11">
    <location>
        <begin position="492"/>
        <end position="510"/>
    </location>
</feature>
<feature type="transmembrane region" description="Helical" evidence="11">
    <location>
        <begin position="198"/>
        <end position="214"/>
    </location>
</feature>
<feature type="transmembrane region" description="Helical" evidence="11">
    <location>
        <begin position="361"/>
        <end position="380"/>
    </location>
</feature>
<keyword evidence="5 11" id="KW-0808">Transferase</keyword>
<keyword evidence="9 11" id="KW-0472">Membrane</keyword>
<reference evidence="13 14" key="1">
    <citation type="journal article" date="2019" name="Nat. Ecol. Evol.">
        <title>Megaphylogeny resolves global patterns of mushroom evolution.</title>
        <authorList>
            <person name="Varga T."/>
            <person name="Krizsan K."/>
            <person name="Foldi C."/>
            <person name="Dima B."/>
            <person name="Sanchez-Garcia M."/>
            <person name="Sanchez-Ramirez S."/>
            <person name="Szollosi G.J."/>
            <person name="Szarkandi J.G."/>
            <person name="Papp V."/>
            <person name="Albert L."/>
            <person name="Andreopoulos W."/>
            <person name="Angelini C."/>
            <person name="Antonin V."/>
            <person name="Barry K.W."/>
            <person name="Bougher N.L."/>
            <person name="Buchanan P."/>
            <person name="Buyck B."/>
            <person name="Bense V."/>
            <person name="Catcheside P."/>
            <person name="Chovatia M."/>
            <person name="Cooper J."/>
            <person name="Damon W."/>
            <person name="Desjardin D."/>
            <person name="Finy P."/>
            <person name="Geml J."/>
            <person name="Haridas S."/>
            <person name="Hughes K."/>
            <person name="Justo A."/>
            <person name="Karasinski D."/>
            <person name="Kautmanova I."/>
            <person name="Kiss B."/>
            <person name="Kocsube S."/>
            <person name="Kotiranta H."/>
            <person name="LaButti K.M."/>
            <person name="Lechner B.E."/>
            <person name="Liimatainen K."/>
            <person name="Lipzen A."/>
            <person name="Lukacs Z."/>
            <person name="Mihaltcheva S."/>
            <person name="Morgado L.N."/>
            <person name="Niskanen T."/>
            <person name="Noordeloos M.E."/>
            <person name="Ohm R.A."/>
            <person name="Ortiz-Santana B."/>
            <person name="Ovrebo C."/>
            <person name="Racz N."/>
            <person name="Riley R."/>
            <person name="Savchenko A."/>
            <person name="Shiryaev A."/>
            <person name="Soop K."/>
            <person name="Spirin V."/>
            <person name="Szebenyi C."/>
            <person name="Tomsovsky M."/>
            <person name="Tulloss R.E."/>
            <person name="Uehling J."/>
            <person name="Grigoriev I.V."/>
            <person name="Vagvolgyi C."/>
            <person name="Papp T."/>
            <person name="Martin F.M."/>
            <person name="Miettinen O."/>
            <person name="Hibbett D.S."/>
            <person name="Nagy L.G."/>
        </authorList>
    </citation>
    <scope>NUCLEOTIDE SEQUENCE [LARGE SCALE GENOMIC DNA]</scope>
    <source>
        <strain evidence="13 14">CBS 166.37</strain>
    </source>
</reference>
<dbReference type="GO" id="GO:0005789">
    <property type="term" value="C:endoplasmic reticulum membrane"/>
    <property type="evidence" value="ECO:0007669"/>
    <property type="project" value="UniProtKB-SubCell"/>
</dbReference>
<evidence type="ECO:0000256" key="7">
    <source>
        <dbReference type="ARBA" id="ARBA00022824"/>
    </source>
</evidence>
<keyword evidence="8 11" id="KW-1133">Transmembrane helix</keyword>
<evidence type="ECO:0000256" key="2">
    <source>
        <dbReference type="ARBA" id="ARBA00004922"/>
    </source>
</evidence>
<dbReference type="EMBL" id="ML213591">
    <property type="protein sequence ID" value="TFK43647.1"/>
    <property type="molecule type" value="Genomic_DNA"/>
</dbReference>
<evidence type="ECO:0000256" key="10">
    <source>
        <dbReference type="ARBA" id="ARBA00047346"/>
    </source>
</evidence>
<organism evidence="13 14">
    <name type="scientific">Crucibulum laeve</name>
    <dbReference type="NCBI Taxonomy" id="68775"/>
    <lineage>
        <taxon>Eukaryota</taxon>
        <taxon>Fungi</taxon>
        <taxon>Dikarya</taxon>
        <taxon>Basidiomycota</taxon>
        <taxon>Agaricomycotina</taxon>
        <taxon>Agaricomycetes</taxon>
        <taxon>Agaricomycetidae</taxon>
        <taxon>Agaricales</taxon>
        <taxon>Agaricineae</taxon>
        <taxon>Nidulariaceae</taxon>
        <taxon>Crucibulum</taxon>
    </lineage>
</organism>
<evidence type="ECO:0000256" key="11">
    <source>
        <dbReference type="RuleBase" id="RU363110"/>
    </source>
</evidence>
<dbReference type="OrthoDB" id="1689333at2759"/>
<comment type="similarity">
    <text evidence="3 11">Belongs to the ALG6/ALG8 glucosyltransferase family.</text>
</comment>
<feature type="transmembrane region" description="Helical" evidence="11">
    <location>
        <begin position="263"/>
        <end position="283"/>
    </location>
</feature>
<evidence type="ECO:0000313" key="13">
    <source>
        <dbReference type="EMBL" id="TFK43647.1"/>
    </source>
</evidence>
<keyword evidence="4 11" id="KW-0328">Glycosyltransferase</keyword>
<dbReference type="UniPathway" id="UPA00378"/>
<feature type="region of interest" description="Disordered" evidence="12">
    <location>
        <begin position="1"/>
        <end position="36"/>
    </location>
</feature>
<evidence type="ECO:0000256" key="8">
    <source>
        <dbReference type="ARBA" id="ARBA00022989"/>
    </source>
</evidence>
<evidence type="ECO:0000256" key="12">
    <source>
        <dbReference type="SAM" id="MobiDB-lite"/>
    </source>
</evidence>
<evidence type="ECO:0000256" key="9">
    <source>
        <dbReference type="ARBA" id="ARBA00023136"/>
    </source>
</evidence>
<dbReference type="Proteomes" id="UP000308652">
    <property type="component" value="Unassembled WGS sequence"/>
</dbReference>
<dbReference type="Pfam" id="PF03155">
    <property type="entry name" value="Alg6_Alg8"/>
    <property type="match status" value="1"/>
</dbReference>
<dbReference type="STRING" id="68775.A0A5C3MFF1"/>
<feature type="compositionally biased region" description="Polar residues" evidence="12">
    <location>
        <begin position="17"/>
        <end position="34"/>
    </location>
</feature>
<keyword evidence="14" id="KW-1185">Reference proteome</keyword>
<feature type="transmembrane region" description="Helical" evidence="11">
    <location>
        <begin position="386"/>
        <end position="405"/>
    </location>
</feature>
<accession>A0A5C3MFF1</accession>
<comment type="subcellular location">
    <subcellularLocation>
        <location evidence="1 11">Endoplasmic reticulum membrane</location>
        <topology evidence="1 11">Multi-pass membrane protein</topology>
    </subcellularLocation>
</comment>
<feature type="transmembrane region" description="Helical" evidence="11">
    <location>
        <begin position="552"/>
        <end position="571"/>
    </location>
</feature>
<gene>
    <name evidence="13" type="ORF">BDQ12DRAFT_731637</name>
</gene>
<name>A0A5C3MFF1_9AGAR</name>
<proteinExistence type="inferred from homology"/>
<keyword evidence="7 11" id="KW-0256">Endoplasmic reticulum</keyword>
<protein>
    <recommendedName>
        <fullName evidence="11">Alpha-1,3-glucosyltransferase</fullName>
        <ecNumber evidence="11">2.4.1.-</ecNumber>
    </recommendedName>
</protein>
<dbReference type="InterPro" id="IPR004856">
    <property type="entry name" value="Glyco_trans_ALG6/ALG8"/>
</dbReference>
<comment type="catalytic activity">
    <reaction evidence="10">
        <text>an alpha-D-Glc-(1-&gt;3)-alpha-D-Man-(1-&gt;2)-alpha-D-Man-(1-&gt;2)-alpha-D-Man-(1-&gt;3)-[alpha-D-Man-(1-&gt;2)-alpha-D-Man-(1-&gt;3)-[alpha-D-Man-(1-&gt;2)-alpha-D-Man-(1-&gt;6)]-alpha-D-Man-(1-&gt;6)]-beta-D-Man-(1-&gt;4)-beta-D-GlcNAc-(1-&gt;4)-alpha-D-GlcNAc-diphospho-di-trans,poly-cis-dolichol + a di-trans,poly-cis-dolichyl beta-D-glucosyl phosphate = an alpha-D-Glc-(1-&gt;3)-alpha-D-Glc-(1-&gt;3)-alpha-D-Man-(1-&gt;2)-alpha-D-Man-(1-&gt;2)-alpha-D-Man-(1-&gt;3)-[alpha-D-Man-(1-&gt;2)-alpha-D-Man-(1-&gt;3)-[alpha-D-Man-(1-&gt;2)-alpha-D-Man-(1-&gt;6)]-alpha-D-Man-(1-&gt;6)]-beta-D-Man-(1-&gt;4)-beta-D-GlcNAc-(1-&gt;4)-alpha-D-GlcNAc-diphospho-di-trans,poly-cis-dolichol + a di-trans,poly-cis-dolichyl phosphate + H(+)</text>
        <dbReference type="Rhea" id="RHEA:31307"/>
        <dbReference type="Rhea" id="RHEA-COMP:19498"/>
        <dbReference type="Rhea" id="RHEA-COMP:19502"/>
        <dbReference type="Rhea" id="RHEA-COMP:19521"/>
        <dbReference type="Rhea" id="RHEA-COMP:19522"/>
        <dbReference type="ChEBI" id="CHEBI:15378"/>
        <dbReference type="ChEBI" id="CHEBI:57525"/>
        <dbReference type="ChEBI" id="CHEBI:57683"/>
        <dbReference type="ChEBI" id="CHEBI:132521"/>
        <dbReference type="ChEBI" id="CHEBI:132522"/>
        <dbReference type="EC" id="2.4.1.265"/>
    </reaction>
    <physiologicalReaction direction="left-to-right" evidence="10">
        <dbReference type="Rhea" id="RHEA:31308"/>
    </physiologicalReaction>
</comment>
<feature type="transmembrane region" description="Helical" evidence="11">
    <location>
        <begin position="426"/>
        <end position="447"/>
    </location>
</feature>
<dbReference type="EC" id="2.4.1.-" evidence="11"/>
<evidence type="ECO:0000256" key="1">
    <source>
        <dbReference type="ARBA" id="ARBA00004477"/>
    </source>
</evidence>
<dbReference type="GO" id="GO:0006487">
    <property type="term" value="P:protein N-linked glycosylation"/>
    <property type="evidence" value="ECO:0007669"/>
    <property type="project" value="TreeGrafter"/>
</dbReference>
<dbReference type="PANTHER" id="PTHR12413">
    <property type="entry name" value="DOLICHYL GLYCOSYLTRANSFERASE"/>
    <property type="match status" value="1"/>
</dbReference>
<dbReference type="GO" id="GO:0042283">
    <property type="term" value="F:dolichyl pyrophosphate Glc1Man9GlcNAc2 alpha-1,3-glucosyltransferase activity"/>
    <property type="evidence" value="ECO:0007669"/>
    <property type="project" value="UniProtKB-EC"/>
</dbReference>
<evidence type="ECO:0000256" key="6">
    <source>
        <dbReference type="ARBA" id="ARBA00022692"/>
    </source>
</evidence>
<dbReference type="PANTHER" id="PTHR12413:SF2">
    <property type="entry name" value="DOLICHYL PYROPHOSPHATE GLC1MAN9GLCNAC2 ALPHA-1,3-GLUCOSYLTRANSFERASE-RELATED"/>
    <property type="match status" value="1"/>
</dbReference>
<comment type="pathway">
    <text evidence="2 11">Protein modification; protein glycosylation.</text>
</comment>
<feature type="transmembrane region" description="Helical" evidence="11">
    <location>
        <begin position="453"/>
        <end position="471"/>
    </location>
</feature>
<feature type="compositionally biased region" description="Basic and acidic residues" evidence="12">
    <location>
        <begin position="1"/>
        <end position="13"/>
    </location>
</feature>
<keyword evidence="6 11" id="KW-0812">Transmembrane</keyword>
<evidence type="ECO:0000256" key="4">
    <source>
        <dbReference type="ARBA" id="ARBA00022676"/>
    </source>
</evidence>
<sequence>MSKDESTEMESLRKRSSVTSFNASNPSTIDTSSPPEELDLTKRSSWFPWDVQVVEWDVLLASTAIKLLLFPSYRSTDFEVHRNWLAITYSLPISKWYYDTTSEWTLDYPPFFAYFEKLLSIPASLIDPRIVDLNNLNYSAWSVVAYQRTTVILTELVLGVAVLRFIRGSVDPSIQRIISASLFLHPGFLIIDHIHFQYNGFMFGILLWSILMARNGNKLVSGILFAILLNFKHIYMYLAPAYFIYLLRSFCLSPTYQLQTKNFVSLANAVIAVFVVSLGPFIVMGQIPQVLSRLFPFTRGLNHAYWAPNFWALVTAADRVLLKYARRTGADIPINISGVASTSRGLVGDTVFAILPNIQPIHTFIITIAWQSIWLIKLWRTPTYKSFLTALTLCGWTSFLFGWHVHEKAVLLVLIPLSLLASERQAYFRTFIIASVAGIFSLFPLIFTPGESLVKVIYSTLWITFIYVPLSRRVYEFPKSLSYVILDTLEKIYLAGFPFLLLFVSLFPMLGNRWQGSNVAQTNNTCLSTDSFSCPDPEPSAPASFSASALEFLPLMTTSVYCAVGLVWGFLRLMYVYLNETTYQGQLSGIR</sequence>
<dbReference type="AlphaFoldDB" id="A0A5C3MFF1"/>
<evidence type="ECO:0000313" key="14">
    <source>
        <dbReference type="Proteomes" id="UP000308652"/>
    </source>
</evidence>